<dbReference type="Proteomes" id="UP001066276">
    <property type="component" value="Chromosome 12"/>
</dbReference>
<evidence type="ECO:0000313" key="1">
    <source>
        <dbReference type="EMBL" id="KAJ1086172.1"/>
    </source>
</evidence>
<name>A0AAV7L3P3_PLEWA</name>
<comment type="caution">
    <text evidence="1">The sequence shown here is derived from an EMBL/GenBank/DDBJ whole genome shotgun (WGS) entry which is preliminary data.</text>
</comment>
<keyword evidence="2" id="KW-1185">Reference proteome</keyword>
<feature type="non-terminal residue" evidence="1">
    <location>
        <position position="54"/>
    </location>
</feature>
<reference evidence="1" key="1">
    <citation type="journal article" date="2022" name="bioRxiv">
        <title>Sequencing and chromosome-scale assembly of the giantPleurodeles waltlgenome.</title>
        <authorList>
            <person name="Brown T."/>
            <person name="Elewa A."/>
            <person name="Iarovenko S."/>
            <person name="Subramanian E."/>
            <person name="Araus A.J."/>
            <person name="Petzold A."/>
            <person name="Susuki M."/>
            <person name="Suzuki K.-i.T."/>
            <person name="Hayashi T."/>
            <person name="Toyoda A."/>
            <person name="Oliveira C."/>
            <person name="Osipova E."/>
            <person name="Leigh N.D."/>
            <person name="Simon A."/>
            <person name="Yun M.H."/>
        </authorList>
    </citation>
    <scope>NUCLEOTIDE SEQUENCE</scope>
    <source>
        <strain evidence="1">20211129_DDA</strain>
        <tissue evidence="1">Liver</tissue>
    </source>
</reference>
<dbReference type="AlphaFoldDB" id="A0AAV7L3P3"/>
<proteinExistence type="predicted"/>
<accession>A0AAV7L3P3</accession>
<protein>
    <submittedName>
        <fullName evidence="1">Uncharacterized protein</fullName>
    </submittedName>
</protein>
<sequence>SLFPSLTLFPLAFSLSIPRSRPPSTLSFTPSLSSTHHSLFHSLALFHPALSLSL</sequence>
<organism evidence="1 2">
    <name type="scientific">Pleurodeles waltl</name>
    <name type="common">Iberian ribbed newt</name>
    <dbReference type="NCBI Taxonomy" id="8319"/>
    <lineage>
        <taxon>Eukaryota</taxon>
        <taxon>Metazoa</taxon>
        <taxon>Chordata</taxon>
        <taxon>Craniata</taxon>
        <taxon>Vertebrata</taxon>
        <taxon>Euteleostomi</taxon>
        <taxon>Amphibia</taxon>
        <taxon>Batrachia</taxon>
        <taxon>Caudata</taxon>
        <taxon>Salamandroidea</taxon>
        <taxon>Salamandridae</taxon>
        <taxon>Pleurodelinae</taxon>
        <taxon>Pleurodeles</taxon>
    </lineage>
</organism>
<dbReference type="EMBL" id="JANPWB010000016">
    <property type="protein sequence ID" value="KAJ1086172.1"/>
    <property type="molecule type" value="Genomic_DNA"/>
</dbReference>
<feature type="non-terminal residue" evidence="1">
    <location>
        <position position="1"/>
    </location>
</feature>
<gene>
    <name evidence="1" type="ORF">NDU88_006296</name>
</gene>
<evidence type="ECO:0000313" key="2">
    <source>
        <dbReference type="Proteomes" id="UP001066276"/>
    </source>
</evidence>